<keyword evidence="3" id="KW-0067">ATP-binding</keyword>
<dbReference type="InterPro" id="IPR003778">
    <property type="entry name" value="CT_A_B"/>
</dbReference>
<dbReference type="SUPFAM" id="SSF50891">
    <property type="entry name" value="Cyclophilin-like"/>
    <property type="match status" value="1"/>
</dbReference>
<accession>A0ABY5TQY8</accession>
<dbReference type="Pfam" id="PF02626">
    <property type="entry name" value="CT_A_B"/>
    <property type="match status" value="1"/>
</dbReference>
<keyword evidence="2" id="KW-0378">Hydrolase</keyword>
<keyword evidence="6" id="KW-1185">Reference proteome</keyword>
<dbReference type="NCBIfam" id="TIGR00724">
    <property type="entry name" value="urea_amlyse_rel"/>
    <property type="match status" value="1"/>
</dbReference>
<name>A0ABY5TQY8_9GAMM</name>
<reference evidence="5" key="1">
    <citation type="submission" date="2022-08" db="EMBL/GenBank/DDBJ databases">
        <title>Catabolic pathway analysis in culturable SAR92 clade bacteria reveals their overlooked roles in DMSP degradation in coastal seas.</title>
        <authorList>
            <person name="He X."/>
            <person name="Zhang X."/>
            <person name="Zhang Y."/>
        </authorList>
    </citation>
    <scope>NUCLEOTIDE SEQUENCE</scope>
    <source>
        <strain evidence="5">H455</strain>
    </source>
</reference>
<evidence type="ECO:0000313" key="6">
    <source>
        <dbReference type="Proteomes" id="UP001059934"/>
    </source>
</evidence>
<dbReference type="EMBL" id="CP103416">
    <property type="protein sequence ID" value="UVW36197.1"/>
    <property type="molecule type" value="Genomic_DNA"/>
</dbReference>
<dbReference type="SMART" id="SM00797">
    <property type="entry name" value="AHS2"/>
    <property type="match status" value="1"/>
</dbReference>
<protein>
    <submittedName>
        <fullName evidence="5">Biotin-dependent carboxyltransferase family protein</fullName>
    </submittedName>
</protein>
<evidence type="ECO:0000256" key="3">
    <source>
        <dbReference type="ARBA" id="ARBA00022840"/>
    </source>
</evidence>
<evidence type="ECO:0000256" key="1">
    <source>
        <dbReference type="ARBA" id="ARBA00022741"/>
    </source>
</evidence>
<dbReference type="InterPro" id="IPR029000">
    <property type="entry name" value="Cyclophilin-like_dom_sf"/>
</dbReference>
<proteinExistence type="predicted"/>
<evidence type="ECO:0000259" key="4">
    <source>
        <dbReference type="SMART" id="SM00797"/>
    </source>
</evidence>
<dbReference type="Proteomes" id="UP001059934">
    <property type="component" value="Chromosome"/>
</dbReference>
<evidence type="ECO:0000313" key="5">
    <source>
        <dbReference type="EMBL" id="UVW36197.1"/>
    </source>
</evidence>
<evidence type="ECO:0000256" key="2">
    <source>
        <dbReference type="ARBA" id="ARBA00022801"/>
    </source>
</evidence>
<keyword evidence="1" id="KW-0547">Nucleotide-binding</keyword>
<dbReference type="Gene3D" id="2.40.100.10">
    <property type="entry name" value="Cyclophilin-like"/>
    <property type="match status" value="1"/>
</dbReference>
<feature type="domain" description="Carboxyltransferase" evidence="4">
    <location>
        <begin position="30"/>
        <end position="311"/>
    </location>
</feature>
<dbReference type="PANTHER" id="PTHR43309">
    <property type="entry name" value="5-OXOPROLINASE SUBUNIT C"/>
    <property type="match status" value="1"/>
</dbReference>
<organism evidence="5 6">
    <name type="scientific">SAR92 clade bacterium H455</name>
    <dbReference type="NCBI Taxonomy" id="2974818"/>
    <lineage>
        <taxon>Bacteria</taxon>
        <taxon>Pseudomonadati</taxon>
        <taxon>Pseudomonadota</taxon>
        <taxon>Gammaproteobacteria</taxon>
        <taxon>Cellvibrionales</taxon>
        <taxon>Porticoccaceae</taxon>
        <taxon>SAR92 clade</taxon>
    </lineage>
</organism>
<dbReference type="InterPro" id="IPR052708">
    <property type="entry name" value="PxpC"/>
</dbReference>
<dbReference type="PANTHER" id="PTHR43309:SF4">
    <property type="entry name" value="CARBOXYLTRANSFERASE DOMAIN-CONTAINING PROTEIN"/>
    <property type="match status" value="1"/>
</dbReference>
<sequence>MSTNKNTGFKIIQPGIFSLIEDAGRFGQHRIGLTSGGPLDRDAFRWANRLCGDQQSAAAIEITVGGLVLESKVNTTIAVTGANIPLSINRQSRALWQSHQVKAGDRIKLGFATSGSRAYLAVAGGFTIEPIFNSVATVPREALGGLHRDGRPLQTGDFIPCSESLSTPQLRVPYSHRPDYSANSVILRVVLGYQQQAFSNINKQVFFSSEYQVTESSDRMGFRLKGPAIKPTVDGILSEGICLGAIQVPADGQPIVLLNDRQTIGGYPKLGSVLSLDIGQLAQLLPGGKLRFEAISIEQAHNLLVLDQQRFADTVLEQVELDE</sequence>
<gene>
    <name evidence="5" type="ORF">NYF23_06205</name>
</gene>